<gene>
    <name evidence="1" type="ORF">DFH08DRAFT_394397</name>
</gene>
<comment type="caution">
    <text evidence="1">The sequence shown here is derived from an EMBL/GenBank/DDBJ whole genome shotgun (WGS) entry which is preliminary data.</text>
</comment>
<organism evidence="1 2">
    <name type="scientific">Mycena albidolilacea</name>
    <dbReference type="NCBI Taxonomy" id="1033008"/>
    <lineage>
        <taxon>Eukaryota</taxon>
        <taxon>Fungi</taxon>
        <taxon>Dikarya</taxon>
        <taxon>Basidiomycota</taxon>
        <taxon>Agaricomycotina</taxon>
        <taxon>Agaricomycetes</taxon>
        <taxon>Agaricomycetidae</taxon>
        <taxon>Agaricales</taxon>
        <taxon>Marasmiineae</taxon>
        <taxon>Mycenaceae</taxon>
        <taxon>Mycena</taxon>
    </lineage>
</organism>
<evidence type="ECO:0000313" key="2">
    <source>
        <dbReference type="Proteomes" id="UP001218218"/>
    </source>
</evidence>
<evidence type="ECO:0008006" key="3">
    <source>
        <dbReference type="Google" id="ProtNLM"/>
    </source>
</evidence>
<dbReference type="Gene3D" id="3.80.10.10">
    <property type="entry name" value="Ribonuclease Inhibitor"/>
    <property type="match status" value="1"/>
</dbReference>
<accession>A0AAD6ZEL6</accession>
<dbReference type="InterPro" id="IPR032675">
    <property type="entry name" value="LRR_dom_sf"/>
</dbReference>
<protein>
    <recommendedName>
        <fullName evidence="3">F-box domain-containing protein</fullName>
    </recommendedName>
</protein>
<sequence length="511" mass="58008">MLLADSPFSNRLNTNYTPSDPEIFEIRALLVDPTDELARMDAQIEAMVIALNQLKEQRELLKRPIDAHRALISSIRRVPEDVLREIFFFCLPSQHNALIDPAEAPLVLGYICRHWRTIAYSTPMLWSSIHIPSDIPPAIRPRLERAVETWLERSASCVLSISVCPPNNAPHLEHHPIIFQLLPVSRRLRSLELYGQLPLIRPLLQLGPDDFPLLKHLQLRASMANQPEDMNILNAPVLEDVSLGIYNSGDPLSYPLRWSLLTGLKLDSYFSGQGGLDAVGALEVLRRCPNLLRCELRISKGDPFGPSVDTSPIVLPQMHTLVFTGRCDFQKWISHLVVPQLRRLQIGLGDRRPEDTASRTRDSYMTAHIDPNHFTSSSLHDLLRSFPMISHLRLSPYSGFPHEPISLDDGFLALFYPPHNLCPTLTDMTILAPCADFSDTAVLAFVRARMTLPTPLKRFRVDFKRAPEVDIEPYLQPFIPNGLQVQLHYEHQTPVWKFDARNGLEPPKSLY</sequence>
<reference evidence="1" key="1">
    <citation type="submission" date="2023-03" db="EMBL/GenBank/DDBJ databases">
        <title>Massive genome expansion in bonnet fungi (Mycena s.s.) driven by repeated elements and novel gene families across ecological guilds.</title>
        <authorList>
            <consortium name="Lawrence Berkeley National Laboratory"/>
            <person name="Harder C.B."/>
            <person name="Miyauchi S."/>
            <person name="Viragh M."/>
            <person name="Kuo A."/>
            <person name="Thoen E."/>
            <person name="Andreopoulos B."/>
            <person name="Lu D."/>
            <person name="Skrede I."/>
            <person name="Drula E."/>
            <person name="Henrissat B."/>
            <person name="Morin E."/>
            <person name="Kohler A."/>
            <person name="Barry K."/>
            <person name="LaButti K."/>
            <person name="Morin E."/>
            <person name="Salamov A."/>
            <person name="Lipzen A."/>
            <person name="Mereny Z."/>
            <person name="Hegedus B."/>
            <person name="Baldrian P."/>
            <person name="Stursova M."/>
            <person name="Weitz H."/>
            <person name="Taylor A."/>
            <person name="Grigoriev I.V."/>
            <person name="Nagy L.G."/>
            <person name="Martin F."/>
            <person name="Kauserud H."/>
        </authorList>
    </citation>
    <scope>NUCLEOTIDE SEQUENCE</scope>
    <source>
        <strain evidence="1">CBHHK002</strain>
    </source>
</reference>
<evidence type="ECO:0000313" key="1">
    <source>
        <dbReference type="EMBL" id="KAJ7319077.1"/>
    </source>
</evidence>
<name>A0AAD6ZEL6_9AGAR</name>
<dbReference type="Proteomes" id="UP001218218">
    <property type="component" value="Unassembled WGS sequence"/>
</dbReference>
<dbReference type="AlphaFoldDB" id="A0AAD6ZEL6"/>
<keyword evidence="2" id="KW-1185">Reference proteome</keyword>
<proteinExistence type="predicted"/>
<dbReference type="EMBL" id="JARIHO010000055">
    <property type="protein sequence ID" value="KAJ7319077.1"/>
    <property type="molecule type" value="Genomic_DNA"/>
</dbReference>